<dbReference type="RefSeq" id="WP_308450709.1">
    <property type="nucleotide sequence ID" value="NZ_JAJEPU010000006.1"/>
</dbReference>
<dbReference type="PROSITE" id="PS50206">
    <property type="entry name" value="RHODANESE_3"/>
    <property type="match status" value="1"/>
</dbReference>
<dbReference type="Pfam" id="PF00581">
    <property type="entry name" value="Rhodanese"/>
    <property type="match status" value="1"/>
</dbReference>
<dbReference type="Proteomes" id="UP001198962">
    <property type="component" value="Unassembled WGS sequence"/>
</dbReference>
<dbReference type="SMART" id="SM00450">
    <property type="entry name" value="RHOD"/>
    <property type="match status" value="1"/>
</dbReference>
<feature type="domain" description="Rhodanese" evidence="1">
    <location>
        <begin position="12"/>
        <end position="99"/>
    </location>
</feature>
<dbReference type="Pfam" id="PF01171">
    <property type="entry name" value="ATP_bind_3"/>
    <property type="match status" value="1"/>
</dbReference>
<dbReference type="InterPro" id="IPR036873">
    <property type="entry name" value="Rhodanese-like_dom_sf"/>
</dbReference>
<dbReference type="Gene3D" id="3.40.50.620">
    <property type="entry name" value="HUPs"/>
    <property type="match status" value="1"/>
</dbReference>
<organism evidence="2 3">
    <name type="scientific">Brotaphodocola catenula</name>
    <dbReference type="NCBI Taxonomy" id="2885361"/>
    <lineage>
        <taxon>Bacteria</taxon>
        <taxon>Bacillati</taxon>
        <taxon>Bacillota</taxon>
        <taxon>Clostridia</taxon>
        <taxon>Lachnospirales</taxon>
        <taxon>Lachnospiraceae</taxon>
        <taxon>Brotaphodocola</taxon>
    </lineage>
</organism>
<dbReference type="AlphaFoldDB" id="A0AAE3ALH8"/>
<dbReference type="InterPro" id="IPR011063">
    <property type="entry name" value="TilS/TtcA_N"/>
</dbReference>
<evidence type="ECO:0000313" key="3">
    <source>
        <dbReference type="Proteomes" id="UP001198962"/>
    </source>
</evidence>
<evidence type="ECO:0000259" key="1">
    <source>
        <dbReference type="PROSITE" id="PS50206"/>
    </source>
</evidence>
<dbReference type="CDD" id="cd00158">
    <property type="entry name" value="RHOD"/>
    <property type="match status" value="1"/>
</dbReference>
<keyword evidence="3" id="KW-1185">Reference proteome</keyword>
<name>A0AAE3ALH8_9FIRM</name>
<comment type="caution">
    <text evidence="2">The sequence shown here is derived from an EMBL/GenBank/DDBJ whole genome shotgun (WGS) entry which is preliminary data.</text>
</comment>
<dbReference type="SUPFAM" id="SSF52821">
    <property type="entry name" value="Rhodanese/Cell cycle control phosphatase"/>
    <property type="match status" value="1"/>
</dbReference>
<gene>
    <name evidence="2" type="ORF">LKD32_03460</name>
</gene>
<sequence length="380" mass="44548">MVLSIEELNKLEKGSYQLIDIRDEDAYQHGFIPGAIHMDMEEIRLHPERLDKEKKIILYCIRGVISVDLADELDELGYDAYSLDEGYSGWILKQMAQEDDIEERRANIEKSIRKRFHKELFSRFAKAINEYELVKEGDKIAVCISGGKDSMLMAKLFQELRRHNKFPFELVFLVMDPGYSEANRKVIEHNAELMGIPVTIFETEIFDAVYSVEKSPCYLCARMRRGYLYHKAQELGCNKIALGHHYDDVIETILMGMMYGGQVQTMMPKLHSTNFEGMELIRPLYLIREDDIKRWRDYNDLRFIQCACHFTDTCTTCDPNGRTVSKRMEIKNLIRDLKKINPFIESNIFKSVENVNLNTVIAYKKDGQTHRFLDWYDEKK</sequence>
<dbReference type="EMBL" id="JAJEPU010000006">
    <property type="protein sequence ID" value="MCC2163948.1"/>
    <property type="molecule type" value="Genomic_DNA"/>
</dbReference>
<dbReference type="SUPFAM" id="SSF52402">
    <property type="entry name" value="Adenine nucleotide alpha hydrolases-like"/>
    <property type="match status" value="1"/>
</dbReference>
<proteinExistence type="predicted"/>
<dbReference type="Gene3D" id="3.40.250.10">
    <property type="entry name" value="Rhodanese-like domain"/>
    <property type="match status" value="1"/>
</dbReference>
<accession>A0AAE3ALH8</accession>
<dbReference type="PANTHER" id="PTHR43686">
    <property type="entry name" value="SULFURTRANSFERASE-RELATED"/>
    <property type="match status" value="1"/>
</dbReference>
<dbReference type="InterPro" id="IPR014729">
    <property type="entry name" value="Rossmann-like_a/b/a_fold"/>
</dbReference>
<reference evidence="2" key="1">
    <citation type="submission" date="2021-10" db="EMBL/GenBank/DDBJ databases">
        <title>Anaerobic single-cell dispensing facilitates the cultivation of human gut bacteria.</title>
        <authorList>
            <person name="Afrizal A."/>
        </authorList>
    </citation>
    <scope>NUCLEOTIDE SEQUENCE</scope>
    <source>
        <strain evidence="2">CLA-AA-H274</strain>
    </source>
</reference>
<dbReference type="PANTHER" id="PTHR43686:SF1">
    <property type="entry name" value="AMINOTRAN_5 DOMAIN-CONTAINING PROTEIN"/>
    <property type="match status" value="1"/>
</dbReference>
<dbReference type="InterPro" id="IPR001763">
    <property type="entry name" value="Rhodanese-like_dom"/>
</dbReference>
<protein>
    <submittedName>
        <fullName evidence="2">ATPase</fullName>
    </submittedName>
</protein>
<evidence type="ECO:0000313" key="2">
    <source>
        <dbReference type="EMBL" id="MCC2163948.1"/>
    </source>
</evidence>
<dbReference type="CDD" id="cd24138">
    <property type="entry name" value="TtcA-like"/>
    <property type="match status" value="1"/>
</dbReference>